<organism evidence="1 2">
    <name type="scientific">Pleuronectes platessa</name>
    <name type="common">European plaice</name>
    <dbReference type="NCBI Taxonomy" id="8262"/>
    <lineage>
        <taxon>Eukaryota</taxon>
        <taxon>Metazoa</taxon>
        <taxon>Chordata</taxon>
        <taxon>Craniata</taxon>
        <taxon>Vertebrata</taxon>
        <taxon>Euteleostomi</taxon>
        <taxon>Actinopterygii</taxon>
        <taxon>Neopterygii</taxon>
        <taxon>Teleostei</taxon>
        <taxon>Neoteleostei</taxon>
        <taxon>Acanthomorphata</taxon>
        <taxon>Carangaria</taxon>
        <taxon>Pleuronectiformes</taxon>
        <taxon>Pleuronectoidei</taxon>
        <taxon>Pleuronectidae</taxon>
        <taxon>Pleuronectes</taxon>
    </lineage>
</organism>
<name>A0A9N7VIR3_PLEPL</name>
<dbReference type="AlphaFoldDB" id="A0A9N7VIR3"/>
<comment type="caution">
    <text evidence="1">The sequence shown here is derived from an EMBL/GenBank/DDBJ whole genome shotgun (WGS) entry which is preliminary data.</text>
</comment>
<accession>A0A9N7VIR3</accession>
<dbReference type="EMBL" id="CADEAL010004004">
    <property type="protein sequence ID" value="CAB1449171.1"/>
    <property type="molecule type" value="Genomic_DNA"/>
</dbReference>
<sequence length="145" mass="16622">MPLGLSSSVSVLIRGRFCDESRLHTEWKREAECRASTRKAFKMKGAYNLHPGFHSEEPSLLLRCRANDSLSKRLVYKKGSWFYIQKEKLAHGCHRARQNASVPKEQSYKRTVKKLVLSIIANPRTREEDQHLRGTPAIGSSELNQ</sequence>
<reference evidence="1" key="1">
    <citation type="submission" date="2020-03" db="EMBL/GenBank/DDBJ databases">
        <authorList>
            <person name="Weist P."/>
        </authorList>
    </citation>
    <scope>NUCLEOTIDE SEQUENCE</scope>
</reference>
<evidence type="ECO:0000313" key="2">
    <source>
        <dbReference type="Proteomes" id="UP001153269"/>
    </source>
</evidence>
<evidence type="ECO:0000313" key="1">
    <source>
        <dbReference type="EMBL" id="CAB1449171.1"/>
    </source>
</evidence>
<proteinExistence type="predicted"/>
<dbReference type="Proteomes" id="UP001153269">
    <property type="component" value="Unassembled WGS sequence"/>
</dbReference>
<protein>
    <submittedName>
        <fullName evidence="1">Uncharacterized protein</fullName>
    </submittedName>
</protein>
<gene>
    <name evidence="1" type="ORF">PLEPLA_LOCUS36852</name>
</gene>
<keyword evidence="2" id="KW-1185">Reference proteome</keyword>